<evidence type="ECO:0008006" key="3">
    <source>
        <dbReference type="Google" id="ProtNLM"/>
    </source>
</evidence>
<evidence type="ECO:0000313" key="1">
    <source>
        <dbReference type="EMBL" id="EDV20142.1"/>
    </source>
</evidence>
<dbReference type="SUPFAM" id="SSF48371">
    <property type="entry name" value="ARM repeat"/>
    <property type="match status" value="1"/>
</dbReference>
<dbReference type="HOGENOM" id="CLU_827241_0_0_1"/>
<dbReference type="InParanoid" id="B3SAQ5"/>
<dbReference type="EMBL" id="DS985262">
    <property type="protein sequence ID" value="EDV20142.1"/>
    <property type="molecule type" value="Genomic_DNA"/>
</dbReference>
<dbReference type="Gene3D" id="1.25.10.10">
    <property type="entry name" value="Leucine-rich Repeat Variant"/>
    <property type="match status" value="1"/>
</dbReference>
<dbReference type="InterPro" id="IPR016024">
    <property type="entry name" value="ARM-type_fold"/>
</dbReference>
<reference evidence="1 2" key="1">
    <citation type="journal article" date="2008" name="Nature">
        <title>The Trichoplax genome and the nature of placozoans.</title>
        <authorList>
            <person name="Srivastava M."/>
            <person name="Begovic E."/>
            <person name="Chapman J."/>
            <person name="Putnam N.H."/>
            <person name="Hellsten U."/>
            <person name="Kawashima T."/>
            <person name="Kuo A."/>
            <person name="Mitros T."/>
            <person name="Salamov A."/>
            <person name="Carpenter M.L."/>
            <person name="Signorovitch A.Y."/>
            <person name="Moreno M.A."/>
            <person name="Kamm K."/>
            <person name="Grimwood J."/>
            <person name="Schmutz J."/>
            <person name="Shapiro H."/>
            <person name="Grigoriev I.V."/>
            <person name="Buss L.W."/>
            <person name="Schierwater B."/>
            <person name="Dellaporta S.L."/>
            <person name="Rokhsar D.S."/>
        </authorList>
    </citation>
    <scope>NUCLEOTIDE SEQUENCE [LARGE SCALE GENOMIC DNA]</scope>
    <source>
        <strain evidence="1 2">Grell-BS-1999</strain>
    </source>
</reference>
<keyword evidence="2" id="KW-1185">Reference proteome</keyword>
<protein>
    <recommendedName>
        <fullName evidence="3">Armadillo repeat-containing domain-containing protein</fullName>
    </recommendedName>
</protein>
<dbReference type="InterPro" id="IPR011989">
    <property type="entry name" value="ARM-like"/>
</dbReference>
<accession>B3SAQ5</accession>
<dbReference type="CTD" id="6758571"/>
<dbReference type="RefSeq" id="XP_002117303.1">
    <property type="nucleotide sequence ID" value="XM_002117267.1"/>
</dbReference>
<dbReference type="KEGG" id="tad:TRIADDRAFT_61342"/>
<dbReference type="Proteomes" id="UP000009022">
    <property type="component" value="Unassembled WGS sequence"/>
</dbReference>
<proteinExistence type="predicted"/>
<organism evidence="1 2">
    <name type="scientific">Trichoplax adhaerens</name>
    <name type="common">Trichoplax reptans</name>
    <dbReference type="NCBI Taxonomy" id="10228"/>
    <lineage>
        <taxon>Eukaryota</taxon>
        <taxon>Metazoa</taxon>
        <taxon>Placozoa</taxon>
        <taxon>Uniplacotomia</taxon>
        <taxon>Trichoplacea</taxon>
        <taxon>Trichoplacidae</taxon>
        <taxon>Trichoplax</taxon>
    </lineage>
</organism>
<gene>
    <name evidence="1" type="ORF">TRIADDRAFT_61342</name>
</gene>
<sequence length="336" mass="37621">MDQQGSSFHDDSLINSQVLSEKDLKFLMQALKIPSTQHQAMACVAMLCSSKGNHAVINPFISGIYHRGGLDILQQVILTSRDCQTLKVALMALASCIEQDGNCKFHVYTQSLYNSLYAILSSVVTKDAWASAAYLISCLAFKNGRGQVLAGNSRCLHGLCDLLSHYKMRMYSSAAFLKNVTNQNKCAFMLPELISALKNSQDLVLLCTVTSILNVLLDNHDNILKQWHKDMKSTITLKALYHLIMISNSFVDEEVANCLCETECVTILSELQINSEVNVLAELADYVLIELEKESNRRFELDTMKYRNSSTCEWILLTKEDCDLSSVELMSDETLD</sequence>
<dbReference type="GeneID" id="6758571"/>
<name>B3SAQ5_TRIAD</name>
<dbReference type="AlphaFoldDB" id="B3SAQ5"/>
<evidence type="ECO:0000313" key="2">
    <source>
        <dbReference type="Proteomes" id="UP000009022"/>
    </source>
</evidence>